<protein>
    <recommendedName>
        <fullName evidence="3">ATP-binding protein</fullName>
    </recommendedName>
</protein>
<dbReference type="Proteomes" id="UP001500620">
    <property type="component" value="Unassembled WGS sequence"/>
</dbReference>
<dbReference type="EMBL" id="BAABAT010000035">
    <property type="protein sequence ID" value="GAA4259416.1"/>
    <property type="molecule type" value="Genomic_DNA"/>
</dbReference>
<keyword evidence="2" id="KW-1185">Reference proteome</keyword>
<gene>
    <name evidence="1" type="ORF">GCM10022255_083930</name>
</gene>
<comment type="caution">
    <text evidence="1">The sequence shown here is derived from an EMBL/GenBank/DDBJ whole genome shotgun (WGS) entry which is preliminary data.</text>
</comment>
<organism evidence="1 2">
    <name type="scientific">Dactylosporangium darangshiense</name>
    <dbReference type="NCBI Taxonomy" id="579108"/>
    <lineage>
        <taxon>Bacteria</taxon>
        <taxon>Bacillati</taxon>
        <taxon>Actinomycetota</taxon>
        <taxon>Actinomycetes</taxon>
        <taxon>Micromonosporales</taxon>
        <taxon>Micromonosporaceae</taxon>
        <taxon>Dactylosporangium</taxon>
    </lineage>
</organism>
<reference evidence="2" key="1">
    <citation type="journal article" date="2019" name="Int. J. Syst. Evol. Microbiol.">
        <title>The Global Catalogue of Microorganisms (GCM) 10K type strain sequencing project: providing services to taxonomists for standard genome sequencing and annotation.</title>
        <authorList>
            <consortium name="The Broad Institute Genomics Platform"/>
            <consortium name="The Broad Institute Genome Sequencing Center for Infectious Disease"/>
            <person name="Wu L."/>
            <person name="Ma J."/>
        </authorList>
    </citation>
    <scope>NUCLEOTIDE SEQUENCE [LARGE SCALE GENOMIC DNA]</scope>
    <source>
        <strain evidence="2">JCM 17441</strain>
    </source>
</reference>
<evidence type="ECO:0008006" key="3">
    <source>
        <dbReference type="Google" id="ProtNLM"/>
    </source>
</evidence>
<name>A0ABP8DM73_9ACTN</name>
<evidence type="ECO:0000313" key="2">
    <source>
        <dbReference type="Proteomes" id="UP001500620"/>
    </source>
</evidence>
<accession>A0ABP8DM73</accession>
<proteinExistence type="predicted"/>
<evidence type="ECO:0000313" key="1">
    <source>
        <dbReference type="EMBL" id="GAA4259416.1"/>
    </source>
</evidence>
<sequence>MTVTLPSDGLAVVNNLLKQLKEGVPANASLVTLAFLGISRVGKTTMLDTMAEQFLETFRPADGSEATVTLNPESPATALTSGGGRLQELRSRLRRHRDPSVDLPRDIFDGAIPPTKIPTVHRWVFDVVRAIGTQVFFRMADPPGAWLNNAQGWEFEAMTRLIEAVDIVAIPIDTAALLQGDRDLNELRNAPSEIRAFFQYLSTRPESSRRSGWLFLLIPIRCEWWRWDDAQDADGNRLSRAVEAQRIFDQVKLAYRDLIDVVRQKWPASEFVVTPVETLGSVYHHRFADGDELPYGVFRKKSADASVKGVDTEQPVLHVLSRILAVQDANRPRLLERGWLHNLWFGVRQDIIAAAELVRRKTKGAKGQPPRDGFGYL</sequence>